<dbReference type="InterPro" id="IPR002048">
    <property type="entry name" value="EF_hand_dom"/>
</dbReference>
<evidence type="ECO:0000256" key="1">
    <source>
        <dbReference type="ARBA" id="ARBA00004448"/>
    </source>
</evidence>
<name>A0A409XT52_PSICY</name>
<feature type="repeat" description="Solcar" evidence="12">
    <location>
        <begin position="497"/>
        <end position="586"/>
    </location>
</feature>
<evidence type="ECO:0000256" key="5">
    <source>
        <dbReference type="ARBA" id="ARBA00022723"/>
    </source>
</evidence>
<keyword evidence="17" id="KW-1185">Reference proteome</keyword>
<keyword evidence="6" id="KW-0677">Repeat</keyword>
<keyword evidence="10" id="KW-0496">Mitochondrion</keyword>
<dbReference type="InParanoid" id="A0A409XT52"/>
<keyword evidence="9" id="KW-1133">Transmembrane helix</keyword>
<dbReference type="STRING" id="93625.A0A409XT52"/>
<dbReference type="InterPro" id="IPR018247">
    <property type="entry name" value="EF_Hand_1_Ca_BS"/>
</dbReference>
<evidence type="ECO:0000256" key="6">
    <source>
        <dbReference type="ARBA" id="ARBA00022737"/>
    </source>
</evidence>
<organism evidence="16 17">
    <name type="scientific">Psilocybe cyanescens</name>
    <dbReference type="NCBI Taxonomy" id="93625"/>
    <lineage>
        <taxon>Eukaryota</taxon>
        <taxon>Fungi</taxon>
        <taxon>Dikarya</taxon>
        <taxon>Basidiomycota</taxon>
        <taxon>Agaricomycotina</taxon>
        <taxon>Agaricomycetes</taxon>
        <taxon>Agaricomycetidae</taxon>
        <taxon>Agaricales</taxon>
        <taxon>Agaricineae</taxon>
        <taxon>Strophariaceae</taxon>
        <taxon>Psilocybe</taxon>
    </lineage>
</organism>
<dbReference type="AlphaFoldDB" id="A0A409XT52"/>
<evidence type="ECO:0000313" key="17">
    <source>
        <dbReference type="Proteomes" id="UP000283269"/>
    </source>
</evidence>
<dbReference type="Proteomes" id="UP000283269">
    <property type="component" value="Unassembled WGS sequence"/>
</dbReference>
<dbReference type="PROSITE" id="PS50920">
    <property type="entry name" value="SOLCAR"/>
    <property type="match status" value="3"/>
</dbReference>
<keyword evidence="11 12" id="KW-0472">Membrane</keyword>
<evidence type="ECO:0000313" key="16">
    <source>
        <dbReference type="EMBL" id="PPQ94012.1"/>
    </source>
</evidence>
<keyword evidence="8" id="KW-0106">Calcium</keyword>
<keyword evidence="7" id="KW-0999">Mitochondrion inner membrane</keyword>
<evidence type="ECO:0000256" key="11">
    <source>
        <dbReference type="ARBA" id="ARBA00023136"/>
    </source>
</evidence>
<dbReference type="SUPFAM" id="SSF47473">
    <property type="entry name" value="EF-hand"/>
    <property type="match status" value="1"/>
</dbReference>
<feature type="region of interest" description="Disordered" evidence="14">
    <location>
        <begin position="1"/>
        <end position="54"/>
    </location>
</feature>
<sequence length="589" mass="65282">MPDSTNKTKTSSTEHSSDSEVLSIPPDRQLIPPLRSDSQVQPHSLEAFREAEGRHNRERKLLQIWKSLPDVFHSSKKSSTNEDDSSLTPEKAESLKAMYDSELLDHCSTPASGSRPSRIGWREFKNYSEAKEIELWHIFHDELDLDGNGHLDPTELKAALRKAGIEPSPAKIDDFMLSISSQPHSQEITFTEFRDFFLLLPRKISPAEIYRYYELRKYMGDDGRGAARVNMEGDVSLSAEDKPPEPLSYMATSSSSQLPKVDLKPDDGWEYFDEDQEEEEEHHHFLDGHTALKFLLAGGIAGAVSRTCTAPFDRLKIFLITRPPELGGPTPSPGQTKSPGVKVIGGAIARIYSEGGVLAFWTGNGLSVAKIFPESAIKFFAYESSKRAFAKYYDKVEDSRNISGFSRFLSGGIGGISSQLSIYPIETLKTQMMSNTGVNKRTLVSAVRHLWALGGVRAYYRGLTIGLVGVFPYSAIDMSTFEALKQAYQRSTGKEEPGVMALLAFGSISGSVGATSVYPLNFVRTRLQASGSSGHPQTYTGVMDVATKTWERDGWRGFYRGLFPTLAKVVPAVSISYVVYEHTKRRLGV</sequence>
<evidence type="ECO:0000256" key="12">
    <source>
        <dbReference type="PROSITE-ProRule" id="PRU00282"/>
    </source>
</evidence>
<dbReference type="Gene3D" id="1.10.238.10">
    <property type="entry name" value="EF-hand"/>
    <property type="match status" value="1"/>
</dbReference>
<dbReference type="PRINTS" id="PR00926">
    <property type="entry name" value="MITOCARRIER"/>
</dbReference>
<dbReference type="FunCoup" id="A0A409XT52">
    <property type="interactions" value="41"/>
</dbReference>
<feature type="repeat" description="Solcar" evidence="12">
    <location>
        <begin position="289"/>
        <end position="388"/>
    </location>
</feature>
<dbReference type="FunFam" id="1.50.40.10:FF:000016">
    <property type="entry name" value="Solute carrier family 25 member 23"/>
    <property type="match status" value="1"/>
</dbReference>
<comment type="subcellular location">
    <subcellularLocation>
        <location evidence="1">Mitochondrion inner membrane</location>
        <topology evidence="1">Multi-pass membrane protein</topology>
    </subcellularLocation>
</comment>
<dbReference type="Pfam" id="PF00153">
    <property type="entry name" value="Mito_carr"/>
    <property type="match status" value="3"/>
</dbReference>
<dbReference type="GO" id="GO:0005743">
    <property type="term" value="C:mitochondrial inner membrane"/>
    <property type="evidence" value="ECO:0007669"/>
    <property type="project" value="UniProtKB-SubCell"/>
</dbReference>
<evidence type="ECO:0000256" key="2">
    <source>
        <dbReference type="ARBA" id="ARBA00006375"/>
    </source>
</evidence>
<evidence type="ECO:0000256" key="7">
    <source>
        <dbReference type="ARBA" id="ARBA00022792"/>
    </source>
</evidence>
<dbReference type="OrthoDB" id="270584at2759"/>
<dbReference type="EMBL" id="NHYD01000495">
    <property type="protein sequence ID" value="PPQ94012.1"/>
    <property type="molecule type" value="Genomic_DNA"/>
</dbReference>
<dbReference type="CDD" id="cd00051">
    <property type="entry name" value="EFh"/>
    <property type="match status" value="1"/>
</dbReference>
<protein>
    <recommendedName>
        <fullName evidence="15">EF-hand domain-containing protein</fullName>
    </recommendedName>
</protein>
<evidence type="ECO:0000256" key="8">
    <source>
        <dbReference type="ARBA" id="ARBA00022837"/>
    </source>
</evidence>
<keyword evidence="4 12" id="KW-0812">Transmembrane</keyword>
<evidence type="ECO:0000259" key="15">
    <source>
        <dbReference type="PROSITE" id="PS50222"/>
    </source>
</evidence>
<accession>A0A409XT52</accession>
<evidence type="ECO:0000256" key="9">
    <source>
        <dbReference type="ARBA" id="ARBA00022989"/>
    </source>
</evidence>
<dbReference type="GO" id="GO:0055085">
    <property type="term" value="P:transmembrane transport"/>
    <property type="evidence" value="ECO:0007669"/>
    <property type="project" value="InterPro"/>
</dbReference>
<dbReference type="InterPro" id="IPR011992">
    <property type="entry name" value="EF-hand-dom_pair"/>
</dbReference>
<dbReference type="PROSITE" id="PS00018">
    <property type="entry name" value="EF_HAND_1"/>
    <property type="match status" value="1"/>
</dbReference>
<keyword evidence="5" id="KW-0479">Metal-binding</keyword>
<dbReference type="InterPro" id="IPR002067">
    <property type="entry name" value="MCP"/>
</dbReference>
<evidence type="ECO:0000256" key="13">
    <source>
        <dbReference type="RuleBase" id="RU000488"/>
    </source>
</evidence>
<evidence type="ECO:0000256" key="14">
    <source>
        <dbReference type="SAM" id="MobiDB-lite"/>
    </source>
</evidence>
<comment type="caution">
    <text evidence="16">The sequence shown here is derived from an EMBL/GenBank/DDBJ whole genome shotgun (WGS) entry which is preliminary data.</text>
</comment>
<dbReference type="PANTHER" id="PTHR24089">
    <property type="entry name" value="SOLUTE CARRIER FAMILY 25"/>
    <property type="match status" value="1"/>
</dbReference>
<dbReference type="GO" id="GO:0005509">
    <property type="term" value="F:calcium ion binding"/>
    <property type="evidence" value="ECO:0007669"/>
    <property type="project" value="InterPro"/>
</dbReference>
<evidence type="ECO:0000256" key="4">
    <source>
        <dbReference type="ARBA" id="ARBA00022692"/>
    </source>
</evidence>
<dbReference type="PROSITE" id="PS50222">
    <property type="entry name" value="EF_HAND_2"/>
    <property type="match status" value="1"/>
</dbReference>
<dbReference type="InterPro" id="IPR023395">
    <property type="entry name" value="MCP_dom_sf"/>
</dbReference>
<dbReference type="Gene3D" id="1.50.40.10">
    <property type="entry name" value="Mitochondrial carrier domain"/>
    <property type="match status" value="1"/>
</dbReference>
<evidence type="ECO:0000256" key="3">
    <source>
        <dbReference type="ARBA" id="ARBA00022448"/>
    </source>
</evidence>
<reference evidence="16 17" key="1">
    <citation type="journal article" date="2018" name="Evol. Lett.">
        <title>Horizontal gene cluster transfer increased hallucinogenic mushroom diversity.</title>
        <authorList>
            <person name="Reynolds H.T."/>
            <person name="Vijayakumar V."/>
            <person name="Gluck-Thaler E."/>
            <person name="Korotkin H.B."/>
            <person name="Matheny P.B."/>
            <person name="Slot J.C."/>
        </authorList>
    </citation>
    <scope>NUCLEOTIDE SEQUENCE [LARGE SCALE GENOMIC DNA]</scope>
    <source>
        <strain evidence="16 17">2631</strain>
    </source>
</reference>
<feature type="region of interest" description="Disordered" evidence="14">
    <location>
        <begin position="236"/>
        <end position="259"/>
    </location>
</feature>
<feature type="domain" description="EF-hand" evidence="15">
    <location>
        <begin position="130"/>
        <end position="166"/>
    </location>
</feature>
<feature type="repeat" description="Solcar" evidence="12">
    <location>
        <begin position="402"/>
        <end position="487"/>
    </location>
</feature>
<dbReference type="SUPFAM" id="SSF103506">
    <property type="entry name" value="Mitochondrial carrier"/>
    <property type="match status" value="1"/>
</dbReference>
<evidence type="ECO:0000256" key="10">
    <source>
        <dbReference type="ARBA" id="ARBA00023128"/>
    </source>
</evidence>
<comment type="similarity">
    <text evidence="2 13">Belongs to the mitochondrial carrier (TC 2.A.29) family.</text>
</comment>
<feature type="compositionally biased region" description="Polar residues" evidence="14">
    <location>
        <begin position="1"/>
        <end position="14"/>
    </location>
</feature>
<proteinExistence type="inferred from homology"/>
<gene>
    <name evidence="16" type="ORF">CVT25_009860</name>
</gene>
<keyword evidence="3 13" id="KW-0813">Transport</keyword>
<dbReference type="InterPro" id="IPR018108">
    <property type="entry name" value="MCP_transmembrane"/>
</dbReference>